<organism evidence="1">
    <name type="scientific">candidate division WOR-3 bacterium</name>
    <dbReference type="NCBI Taxonomy" id="2052148"/>
    <lineage>
        <taxon>Bacteria</taxon>
        <taxon>Bacteria division WOR-3</taxon>
    </lineage>
</organism>
<gene>
    <name evidence="1" type="ORF">ENX07_06410</name>
</gene>
<evidence type="ECO:0008006" key="2">
    <source>
        <dbReference type="Google" id="ProtNLM"/>
    </source>
</evidence>
<accession>A0A7C3UQ99</accession>
<name>A0A7C3UQ99_UNCW3</name>
<protein>
    <recommendedName>
        <fullName evidence="2">Outer membrane protein beta-barrel domain-containing protein</fullName>
    </recommendedName>
</protein>
<reference evidence="1" key="1">
    <citation type="journal article" date="2020" name="mSystems">
        <title>Genome- and Community-Level Interaction Insights into Carbon Utilization and Element Cycling Functions of Hydrothermarchaeota in Hydrothermal Sediment.</title>
        <authorList>
            <person name="Zhou Z."/>
            <person name="Liu Y."/>
            <person name="Xu W."/>
            <person name="Pan J."/>
            <person name="Luo Z.H."/>
            <person name="Li M."/>
        </authorList>
    </citation>
    <scope>NUCLEOTIDE SEQUENCE [LARGE SCALE GENOMIC DNA]</scope>
    <source>
        <strain evidence="1">SpSt-906</strain>
    </source>
</reference>
<dbReference type="EMBL" id="DTMQ01000040">
    <property type="protein sequence ID" value="HGE99684.1"/>
    <property type="molecule type" value="Genomic_DNA"/>
</dbReference>
<proteinExistence type="predicted"/>
<evidence type="ECO:0000313" key="1">
    <source>
        <dbReference type="EMBL" id="HGE99684.1"/>
    </source>
</evidence>
<sequence length="187" mass="21170">MRKLISIVGISILGSFLIGEEGFSKVLKNEISFGLGRGTLFEIPPPPLPWGWRTEKKAITPVIFVSYMHEITKRFSFGGMLFYQKIKEITKGIVGTEETKKLIGILVKVRGYYYNGEKLKLSRELGGGLVEWNEREQTREGVVEWKEIEPIFQITPLGISYGKNLSFFFRVGLGPEGIINGGISYRF</sequence>
<dbReference type="AlphaFoldDB" id="A0A7C3UQ99"/>
<comment type="caution">
    <text evidence="1">The sequence shown here is derived from an EMBL/GenBank/DDBJ whole genome shotgun (WGS) entry which is preliminary data.</text>
</comment>